<dbReference type="SMART" id="SM00364">
    <property type="entry name" value="LRR_BAC"/>
    <property type="match status" value="5"/>
</dbReference>
<dbReference type="PROSITE" id="PS51450">
    <property type="entry name" value="LRR"/>
    <property type="match status" value="1"/>
</dbReference>
<dbReference type="InterPro" id="IPR055414">
    <property type="entry name" value="LRR_R13L4/SHOC2-like"/>
</dbReference>
<dbReference type="Pfam" id="PF23598">
    <property type="entry name" value="LRR_14"/>
    <property type="match status" value="1"/>
</dbReference>
<dbReference type="SUPFAM" id="SSF52058">
    <property type="entry name" value="L domain-like"/>
    <property type="match status" value="2"/>
</dbReference>
<dbReference type="InterPro" id="IPR036034">
    <property type="entry name" value="PDZ_sf"/>
</dbReference>
<dbReference type="OrthoDB" id="2187496at2759"/>
<dbReference type="GO" id="GO:0043113">
    <property type="term" value="P:receptor clustering"/>
    <property type="evidence" value="ECO:0007669"/>
    <property type="project" value="TreeGrafter"/>
</dbReference>
<dbReference type="SMART" id="SM00369">
    <property type="entry name" value="LRR_TYP"/>
    <property type="match status" value="10"/>
</dbReference>
<comment type="caution">
    <text evidence="4">The sequence shown here is derived from an EMBL/GenBank/DDBJ whole genome shotgun (WGS) entry which is preliminary data.</text>
</comment>
<dbReference type="PANTHER" id="PTHR23119">
    <property type="entry name" value="DISCS LARGE"/>
    <property type="match status" value="1"/>
</dbReference>
<keyword evidence="5" id="KW-1185">Reference proteome</keyword>
<dbReference type="Gene3D" id="3.80.10.10">
    <property type="entry name" value="Ribonuclease Inhibitor"/>
    <property type="match status" value="2"/>
</dbReference>
<dbReference type="InterPro" id="IPR001611">
    <property type="entry name" value="Leu-rich_rpt"/>
</dbReference>
<evidence type="ECO:0000313" key="5">
    <source>
        <dbReference type="Proteomes" id="UP000078046"/>
    </source>
</evidence>
<dbReference type="GO" id="GO:0016323">
    <property type="term" value="C:basolateral plasma membrane"/>
    <property type="evidence" value="ECO:0007669"/>
    <property type="project" value="TreeGrafter"/>
</dbReference>
<dbReference type="InterPro" id="IPR032675">
    <property type="entry name" value="LRR_dom_sf"/>
</dbReference>
<reference evidence="4 5" key="1">
    <citation type="submission" date="2016-04" db="EMBL/GenBank/DDBJ databases">
        <title>The genome of Intoshia linei affirms orthonectids as highly simplified spiralians.</title>
        <authorList>
            <person name="Mikhailov K.V."/>
            <person name="Slusarev G.S."/>
            <person name="Nikitin M.A."/>
            <person name="Logacheva M.D."/>
            <person name="Penin A."/>
            <person name="Aleoshin V."/>
            <person name="Panchin Y.V."/>
        </authorList>
    </citation>
    <scope>NUCLEOTIDE SEQUENCE [LARGE SCALE GENOMIC DNA]</scope>
    <source>
        <strain evidence="4">Intl2013</strain>
        <tissue evidence="4">Whole animal</tissue>
    </source>
</reference>
<sequence length="716" mass="80758">MLFKYFSLSGIFGKKFNVFEKTHGKITSFPDSIFRNYRNIEEIYLNCNCIKTIPKDISYLTKLRILNLAENDIMYIPAEIAKLQHLSELDIKKNDILSLPLEFENLCNLTYLDLSSNKFNNFPLGLMKLTRLIYLNLNDTGINIIPSTIKNLIYLKSLEMRDNCIEIIPSELSTLAKLEIFDVSANLISVLPMNIGKLKQLDEFWVDCCELTSLPESIGEMIKITHFSCCENLLISLSQSFTDLYNIVDLNLSQNSLCSLPIDIGNLINLVIFKVDDNQISVLPDSICKCNQLTELILTHNTFKQLPQQFGKLKKLYNLNVDMNELTSLPDSMCDCENLSILSVRRNLIKCLPEKIGQLQNLIVLDVSSNCLNHLPISLTNCHPKAIWLNENQSKSLIKLETEFNETENAVVVTCCLLPQVRNEFDTTNALSRSSASDDSASSLSVISETEQNVNIEQKVNHSVVNFNELPKKTKQNSLSRQNTPHPKELREAQTRLIRESKMSEVKNKSTSTNVREKYEIELIHSPIVQTINAENPIDSGISSNQLKNSFDSTSSLNTNNASVEIVSVYTKKADLSFIMPENAGLGISISGGVGSMPYFDNDHSIFISDVEQNGYAEYFGLQKNDKILYVNNNSFNNISHNDAVDILSNLRSVVSMCVERKVVNNKPTKINNHTFKTATIKCNEYQQFGFKAISSADCHVYPFGPKNSGIYISKV</sequence>
<keyword evidence="2" id="KW-0677">Repeat</keyword>
<dbReference type="GO" id="GO:0005912">
    <property type="term" value="C:adherens junction"/>
    <property type="evidence" value="ECO:0007669"/>
    <property type="project" value="TreeGrafter"/>
</dbReference>
<protein>
    <submittedName>
        <fullName evidence="4">Protein soc-2</fullName>
    </submittedName>
</protein>
<accession>A0A177AT95</accession>
<evidence type="ECO:0000256" key="2">
    <source>
        <dbReference type="ARBA" id="ARBA00022737"/>
    </source>
</evidence>
<keyword evidence="1" id="KW-0433">Leucine-rich repeat</keyword>
<organism evidence="4 5">
    <name type="scientific">Intoshia linei</name>
    <dbReference type="NCBI Taxonomy" id="1819745"/>
    <lineage>
        <taxon>Eukaryota</taxon>
        <taxon>Metazoa</taxon>
        <taxon>Spiralia</taxon>
        <taxon>Lophotrochozoa</taxon>
        <taxon>Mesozoa</taxon>
        <taxon>Orthonectida</taxon>
        <taxon>Rhopaluridae</taxon>
        <taxon>Intoshia</taxon>
    </lineage>
</organism>
<dbReference type="GO" id="GO:0097120">
    <property type="term" value="P:receptor localization to synapse"/>
    <property type="evidence" value="ECO:0007669"/>
    <property type="project" value="TreeGrafter"/>
</dbReference>
<name>A0A177AT95_9BILA</name>
<feature type="non-terminal residue" evidence="4">
    <location>
        <position position="716"/>
    </location>
</feature>
<evidence type="ECO:0000259" key="3">
    <source>
        <dbReference type="PROSITE" id="PS50106"/>
    </source>
</evidence>
<feature type="domain" description="PDZ" evidence="3">
    <location>
        <begin position="575"/>
        <end position="663"/>
    </location>
</feature>
<dbReference type="GO" id="GO:0019901">
    <property type="term" value="F:protein kinase binding"/>
    <property type="evidence" value="ECO:0007669"/>
    <property type="project" value="TreeGrafter"/>
</dbReference>
<dbReference type="SMART" id="SM00228">
    <property type="entry name" value="PDZ"/>
    <property type="match status" value="1"/>
</dbReference>
<dbReference type="GO" id="GO:0045197">
    <property type="term" value="P:establishment or maintenance of epithelial cell apical/basal polarity"/>
    <property type="evidence" value="ECO:0007669"/>
    <property type="project" value="TreeGrafter"/>
</dbReference>
<evidence type="ECO:0000313" key="4">
    <source>
        <dbReference type="EMBL" id="OAF65219.1"/>
    </source>
</evidence>
<dbReference type="SUPFAM" id="SSF50156">
    <property type="entry name" value="PDZ domain-like"/>
    <property type="match status" value="1"/>
</dbReference>
<dbReference type="Gene3D" id="2.30.42.10">
    <property type="match status" value="1"/>
</dbReference>
<dbReference type="EMBL" id="LWCA01001391">
    <property type="protein sequence ID" value="OAF65219.1"/>
    <property type="molecule type" value="Genomic_DNA"/>
</dbReference>
<dbReference type="GO" id="GO:0098609">
    <property type="term" value="P:cell-cell adhesion"/>
    <property type="evidence" value="ECO:0007669"/>
    <property type="project" value="TreeGrafter"/>
</dbReference>
<gene>
    <name evidence="4" type="ORF">A3Q56_07081</name>
</gene>
<dbReference type="InterPro" id="IPR001478">
    <property type="entry name" value="PDZ"/>
</dbReference>
<evidence type="ECO:0000256" key="1">
    <source>
        <dbReference type="ARBA" id="ARBA00022614"/>
    </source>
</evidence>
<proteinExistence type="predicted"/>
<dbReference type="InterPro" id="IPR050614">
    <property type="entry name" value="Synaptic_Scaffolding_LAP-MAGUK"/>
</dbReference>
<dbReference type="PANTHER" id="PTHR23119:SF44">
    <property type="entry name" value="PROTEIN LAP4"/>
    <property type="match status" value="1"/>
</dbReference>
<dbReference type="Proteomes" id="UP000078046">
    <property type="component" value="Unassembled WGS sequence"/>
</dbReference>
<dbReference type="PROSITE" id="PS50106">
    <property type="entry name" value="PDZ"/>
    <property type="match status" value="1"/>
</dbReference>
<dbReference type="Pfam" id="PF00595">
    <property type="entry name" value="PDZ"/>
    <property type="match status" value="1"/>
</dbReference>
<dbReference type="AlphaFoldDB" id="A0A177AT95"/>
<dbReference type="InterPro" id="IPR003591">
    <property type="entry name" value="Leu-rich_rpt_typical-subtyp"/>
</dbReference>